<comment type="function">
    <text evidence="5">Serine peptidase whose precise substrate specificity remains unclear. Does not cleave peptides after a arginine or lysine residue. Regulates trans-Golgi network morphology and sorting by regulating the membrane binding of the AP-1 complex. May play a role in the regulation of synaptic vesicle exocytosis.</text>
</comment>
<keyword evidence="10" id="KW-1185">Reference proteome</keyword>
<dbReference type="OrthoDB" id="248387at2759"/>
<protein>
    <recommendedName>
        <fullName evidence="6">Prolyl endopeptidase</fullName>
        <ecNumber evidence="6">3.4.21.-</ecNumber>
    </recommendedName>
</protein>
<dbReference type="Pfam" id="PF02897">
    <property type="entry name" value="Peptidase_S9_N"/>
    <property type="match status" value="1"/>
</dbReference>
<dbReference type="SUPFAM" id="SSF53474">
    <property type="entry name" value="alpha/beta-Hydrolases"/>
    <property type="match status" value="1"/>
</dbReference>
<dbReference type="GO" id="GO:0006508">
    <property type="term" value="P:proteolysis"/>
    <property type="evidence" value="ECO:0007669"/>
    <property type="project" value="UniProtKB-KW"/>
</dbReference>
<dbReference type="EC" id="3.4.21.-" evidence="6"/>
<keyword evidence="2 6" id="KW-0645">Protease</keyword>
<evidence type="ECO:0000313" key="9">
    <source>
        <dbReference type="EMBL" id="KAE8023103.1"/>
    </source>
</evidence>
<feature type="domain" description="Peptidase S9A N-terminal" evidence="8">
    <location>
        <begin position="4"/>
        <end position="400"/>
    </location>
</feature>
<dbReference type="InterPro" id="IPR029058">
    <property type="entry name" value="AB_hydrolase_fold"/>
</dbReference>
<comment type="similarity">
    <text evidence="1 6">Belongs to the peptidase S9A family.</text>
</comment>
<dbReference type="InterPro" id="IPR002470">
    <property type="entry name" value="Peptidase_S9A"/>
</dbReference>
<dbReference type="InterPro" id="IPR023302">
    <property type="entry name" value="Pept_S9A_N"/>
</dbReference>
<dbReference type="PANTHER" id="PTHR11757">
    <property type="entry name" value="PROTEASE FAMILY S9A OLIGOPEPTIDASE"/>
    <property type="match status" value="1"/>
</dbReference>
<feature type="domain" description="Peptidase S9 prolyl oligopeptidase catalytic" evidence="7">
    <location>
        <begin position="499"/>
        <end position="711"/>
    </location>
</feature>
<sequence>MSNTNDPDLSEYLTHENSYAEAFMADTHNLQCTLFSEMKSRMPATISTPPERWGPWLYYQYIPEGKEYPVLCRRLDTQKTGPMKTFLNYASRGFERAEPLLDWNEIAEQYGYVHVGTCRISPNHNFLAYTLDITGSERFMLQIKDLRNGCIIPKLRVDGVVSLAWAQDGNTLFYTISDDNQRPYRVLCTKLGFHDTDDVPVFTESDSSFCVDITSTKDGKFITVYVIDAANPLDGLRRICERVCGVQYFLEHHYGIFYILTNAPLTENKECSGGNYYLAKCRVEDIQPENWQNVILPGEDISLQDMDIFNGHLVLFVNKKGFPMFCSIDLPINVNCKHQMEIENLNPWYFPLPSNSCSVVPGSNHDFMSLVYRVVLSSPVMPDMIVDYDMSRQTYSILQQEEVMGVSVNRTCLAAYEPDTIRSQNNEENIQNFESQRWKEFSCAYCCERKEVVSYDGVRIPLTILYSQKSWQKGQSPGVLHGYGAYGEILEKSWCADRLSLLDRGWVVAFADVRGGGGGDSSWHKSGSGLFKQNSVYDFGSCANYLVSEGYVHRDRLGAIGYSAGCLVVGAAINMYPDLFRAAILKVPFLDICNTLLDPSLPLTILDYEEFGNPQIQSQFESILSYSPYDNITPHTCYPSMLVTASFHDSRVGVWESAKWVAKVRDSTCSECSGAVLLKTNMSGGHFGEGGRYGQCEEMAYDYAFLIKVLGMFNTE</sequence>
<evidence type="ECO:0000256" key="4">
    <source>
        <dbReference type="ARBA" id="ARBA00022825"/>
    </source>
</evidence>
<evidence type="ECO:0000256" key="3">
    <source>
        <dbReference type="ARBA" id="ARBA00022801"/>
    </source>
</evidence>
<dbReference type="AlphaFoldDB" id="A0A5N6QZX6"/>
<evidence type="ECO:0000256" key="1">
    <source>
        <dbReference type="ARBA" id="ARBA00005228"/>
    </source>
</evidence>
<dbReference type="Proteomes" id="UP000327013">
    <property type="component" value="Chromosome 3"/>
</dbReference>
<proteinExistence type="inferred from homology"/>
<keyword evidence="4 6" id="KW-0720">Serine protease</keyword>
<evidence type="ECO:0000256" key="6">
    <source>
        <dbReference type="RuleBase" id="RU368024"/>
    </source>
</evidence>
<dbReference type="EMBL" id="CM017323">
    <property type="protein sequence ID" value="KAE8023103.1"/>
    <property type="molecule type" value="Genomic_DNA"/>
</dbReference>
<evidence type="ECO:0000259" key="7">
    <source>
        <dbReference type="Pfam" id="PF00326"/>
    </source>
</evidence>
<accession>A0A5N6QZX6</accession>
<dbReference type="GO" id="GO:0009507">
    <property type="term" value="C:chloroplast"/>
    <property type="evidence" value="ECO:0007669"/>
    <property type="project" value="TreeGrafter"/>
</dbReference>
<dbReference type="Pfam" id="PF00326">
    <property type="entry name" value="Peptidase_S9"/>
    <property type="match status" value="1"/>
</dbReference>
<evidence type="ECO:0000259" key="8">
    <source>
        <dbReference type="Pfam" id="PF02897"/>
    </source>
</evidence>
<reference evidence="9 10" key="1">
    <citation type="submission" date="2019-06" db="EMBL/GenBank/DDBJ databases">
        <title>A chromosomal-level reference genome of Carpinus fangiana (Coryloideae, Betulaceae).</title>
        <authorList>
            <person name="Yang X."/>
            <person name="Wang Z."/>
            <person name="Zhang L."/>
            <person name="Hao G."/>
            <person name="Liu J."/>
            <person name="Yang Y."/>
        </authorList>
    </citation>
    <scope>NUCLEOTIDE SEQUENCE [LARGE SCALE GENOMIC DNA]</scope>
    <source>
        <strain evidence="9">Cfa_2016G</strain>
        <tissue evidence="9">Leaf</tissue>
    </source>
</reference>
<dbReference type="GO" id="GO:0004252">
    <property type="term" value="F:serine-type endopeptidase activity"/>
    <property type="evidence" value="ECO:0007669"/>
    <property type="project" value="UniProtKB-UniRule"/>
</dbReference>
<dbReference type="PANTHER" id="PTHR11757:SF12">
    <property type="entry name" value="PROLYL ENDOPEPTIDASE"/>
    <property type="match status" value="1"/>
</dbReference>
<dbReference type="InterPro" id="IPR051543">
    <property type="entry name" value="Serine_Peptidase_S9A"/>
</dbReference>
<keyword evidence="3 6" id="KW-0378">Hydrolase</keyword>
<dbReference type="Gene3D" id="2.130.10.120">
    <property type="entry name" value="Prolyl oligopeptidase, N-terminal domain"/>
    <property type="match status" value="1"/>
</dbReference>
<dbReference type="InterPro" id="IPR001375">
    <property type="entry name" value="Peptidase_S9_cat"/>
</dbReference>
<evidence type="ECO:0000256" key="2">
    <source>
        <dbReference type="ARBA" id="ARBA00022670"/>
    </source>
</evidence>
<name>A0A5N6QZX6_9ROSI</name>
<organism evidence="9 10">
    <name type="scientific">Carpinus fangiana</name>
    <dbReference type="NCBI Taxonomy" id="176857"/>
    <lineage>
        <taxon>Eukaryota</taxon>
        <taxon>Viridiplantae</taxon>
        <taxon>Streptophyta</taxon>
        <taxon>Embryophyta</taxon>
        <taxon>Tracheophyta</taxon>
        <taxon>Spermatophyta</taxon>
        <taxon>Magnoliopsida</taxon>
        <taxon>eudicotyledons</taxon>
        <taxon>Gunneridae</taxon>
        <taxon>Pentapetalae</taxon>
        <taxon>rosids</taxon>
        <taxon>fabids</taxon>
        <taxon>Fagales</taxon>
        <taxon>Betulaceae</taxon>
        <taxon>Carpinus</taxon>
    </lineage>
</organism>
<evidence type="ECO:0000313" key="10">
    <source>
        <dbReference type="Proteomes" id="UP000327013"/>
    </source>
</evidence>
<evidence type="ECO:0000256" key="5">
    <source>
        <dbReference type="ARBA" id="ARBA00045448"/>
    </source>
</evidence>
<gene>
    <name evidence="9" type="ORF">FH972_008848</name>
</gene>
<dbReference type="Gene3D" id="3.40.50.1820">
    <property type="entry name" value="alpha/beta hydrolase"/>
    <property type="match status" value="1"/>
</dbReference>
<dbReference type="SUPFAM" id="SSF50993">
    <property type="entry name" value="Peptidase/esterase 'gauge' domain"/>
    <property type="match status" value="1"/>
</dbReference>
<dbReference type="PRINTS" id="PR00862">
    <property type="entry name" value="PROLIGOPTASE"/>
</dbReference>